<dbReference type="Proteomes" id="UP000031671">
    <property type="component" value="Unassembled WGS sequence"/>
</dbReference>
<protein>
    <submittedName>
        <fullName evidence="1">EA31 gene protein</fullName>
    </submittedName>
</protein>
<comment type="caution">
    <text evidence="1">The sequence shown here is derived from an EMBL/GenBank/DDBJ whole genome shotgun (WGS) entry which is preliminary data.</text>
</comment>
<proteinExistence type="predicted"/>
<evidence type="ECO:0000313" key="1">
    <source>
        <dbReference type="EMBL" id="GAM56889.1"/>
    </source>
</evidence>
<dbReference type="InterPro" id="IPR003615">
    <property type="entry name" value="HNH_nuc"/>
</dbReference>
<reference evidence="1 2" key="1">
    <citation type="submission" date="2015-01" db="EMBL/GenBank/DDBJ databases">
        <title>Vibrio sp. C1 JCM 19231 whole genome shotgun sequence.</title>
        <authorList>
            <person name="Sawabe T."/>
            <person name="Meirelles P."/>
            <person name="Feng G."/>
            <person name="Sayaka M."/>
            <person name="Hattori M."/>
            <person name="Ohkuma M."/>
        </authorList>
    </citation>
    <scope>NUCLEOTIDE SEQUENCE [LARGE SCALE GENOMIC DNA]</scope>
    <source>
        <strain evidence="2">JCM 19231</strain>
    </source>
</reference>
<dbReference type="AlphaFoldDB" id="A0A0B8P1Q9"/>
<dbReference type="EMBL" id="BBRZ01000039">
    <property type="protein sequence ID" value="GAM56889.1"/>
    <property type="molecule type" value="Genomic_DNA"/>
</dbReference>
<keyword evidence="2" id="KW-1185">Reference proteome</keyword>
<dbReference type="CDD" id="cd00085">
    <property type="entry name" value="HNHc"/>
    <property type="match status" value="1"/>
</dbReference>
<evidence type="ECO:0000313" key="2">
    <source>
        <dbReference type="Proteomes" id="UP000031671"/>
    </source>
</evidence>
<name>A0A0B8P1Q9_9VIBR</name>
<reference evidence="1 2" key="2">
    <citation type="submission" date="2015-01" db="EMBL/GenBank/DDBJ databases">
        <authorList>
            <consortium name="NBRP consortium"/>
            <person name="Sawabe T."/>
            <person name="Meirelles P."/>
            <person name="Feng G."/>
            <person name="Sayaka M."/>
            <person name="Hattori M."/>
            <person name="Ohkuma M."/>
        </authorList>
    </citation>
    <scope>NUCLEOTIDE SEQUENCE [LARGE SCALE GENOMIC DNA]</scope>
    <source>
        <strain evidence="2">JCM 19231</strain>
    </source>
</reference>
<dbReference type="Gene3D" id="1.10.30.50">
    <property type="match status" value="1"/>
</dbReference>
<accession>A0A0B8P1Q9</accession>
<sequence length="293" mass="33892">MKKLQSQAITFIEMLDKCSDGMYQAHVKANFVDHFPTFLLKETQYKRLSLAGNLFQYPKTTPLTNDTQVIGNLTKRKLVNLYENNLRNKDKPARRFYDELMVSSGERCPFCGDIGHTKNLDHFLPKAHFPEFSIMPLNLVPSCRDCNMGEKGQNYATTEEEQAIHPYVDKDIFFQEQWVFAEFLDRNEGALSYHVSCPATWSQADKDRAHNHFNNLDLASRYRLEAGKHLSEVIVQKNAFRSMILKFDPNATPLAIKNAFIEANLQPLIDSGQFHNHWKKVMYQCLANSDEFL</sequence>
<gene>
    <name evidence="1" type="ORF">JCM19231_2037</name>
</gene>
<organism evidence="1 2">
    <name type="scientific">Vibrio ishigakensis</name>
    <dbReference type="NCBI Taxonomy" id="1481914"/>
    <lineage>
        <taxon>Bacteria</taxon>
        <taxon>Pseudomonadati</taxon>
        <taxon>Pseudomonadota</taxon>
        <taxon>Gammaproteobacteria</taxon>
        <taxon>Vibrionales</taxon>
        <taxon>Vibrionaceae</taxon>
        <taxon>Vibrio</taxon>
    </lineage>
</organism>